<dbReference type="STRING" id="53952.A0127_08545"/>
<feature type="transmembrane region" description="Helical" evidence="11">
    <location>
        <begin position="50"/>
        <end position="73"/>
    </location>
</feature>
<keyword evidence="13" id="KW-1185">Reference proteome</keyword>
<dbReference type="PANTHER" id="PTHR34308:SF1">
    <property type="entry name" value="COBALAMIN BIOSYNTHESIS PROTEIN CBIB"/>
    <property type="match status" value="1"/>
</dbReference>
<protein>
    <recommendedName>
        <fullName evidence="5 11">Probable cobalamin biosynthesis protein CobD</fullName>
    </recommendedName>
</protein>
<evidence type="ECO:0000256" key="3">
    <source>
        <dbReference type="ARBA" id="ARBA00004953"/>
    </source>
</evidence>
<dbReference type="InterPro" id="IPR004485">
    <property type="entry name" value="Cobalamin_biosynth_CobD/CbiB"/>
</dbReference>
<dbReference type="OrthoDB" id="46105at2157"/>
<dbReference type="GeneID" id="27140592"/>
<evidence type="ECO:0000256" key="5">
    <source>
        <dbReference type="ARBA" id="ARBA00016185"/>
    </source>
</evidence>
<accession>A0A142CWQ6</accession>
<evidence type="ECO:0000256" key="9">
    <source>
        <dbReference type="ARBA" id="ARBA00022989"/>
    </source>
</evidence>
<comment type="pathway">
    <text evidence="3 11">Cofactor biosynthesis; adenosylcobalamin biosynthesis.</text>
</comment>
<dbReference type="NCBIfam" id="TIGR00380">
    <property type="entry name" value="cobal_cbiB"/>
    <property type="match status" value="1"/>
</dbReference>
<evidence type="ECO:0000256" key="1">
    <source>
        <dbReference type="ARBA" id="ARBA00003384"/>
    </source>
</evidence>
<comment type="subcellular location">
    <subcellularLocation>
        <location evidence="2 11">Cell membrane</location>
        <topology evidence="2 11">Multi-pass membrane protein</topology>
    </subcellularLocation>
</comment>
<dbReference type="AlphaFoldDB" id="A0A142CWQ6"/>
<dbReference type="RefSeq" id="WP_062390353.1">
    <property type="nucleotide sequence ID" value="NZ_CP014750.1"/>
</dbReference>
<dbReference type="KEGG" id="tpep:A0127_08545"/>
<gene>
    <name evidence="11" type="primary">cobD</name>
    <name evidence="12" type="ORF">A0127_08545</name>
</gene>
<sequence length="294" mass="33183">MGTLVLFLLAFTWDLALGEPPAVVHPVVWFGKMAGFLDSRYERRSPVIDFTAGLITALTVIFLAFLLSILPFYTHFPLNYLLAVYLLKSSFAIRSLHEHVSRTVTNDLEEKRRAVSMIVSRDTKILDEAHLNSAAIESLAENLNDSVIAPLFYFLLFGLPGAVVYRAVNTLDAMLGYRNERYEFFGKFSARLDDVLNFIPARLTVLLYLPLGRKKVLEYYKLARFKINSDKPIAVMSAVLRVWLEKPGVYSFPGGEPKNEDIKQALKVYWTVVAEWTLIITILLGLGVCPCLSP</sequence>
<name>A0A142CWQ6_9EURY</name>
<feature type="transmembrane region" description="Helical" evidence="11">
    <location>
        <begin position="147"/>
        <end position="168"/>
    </location>
</feature>
<feature type="transmembrane region" description="Helical" evidence="11">
    <location>
        <begin position="268"/>
        <end position="288"/>
    </location>
</feature>
<evidence type="ECO:0000313" key="13">
    <source>
        <dbReference type="Proteomes" id="UP000073604"/>
    </source>
</evidence>
<keyword evidence="8 11" id="KW-0812">Transmembrane</keyword>
<dbReference type="GO" id="GO:0009236">
    <property type="term" value="P:cobalamin biosynthetic process"/>
    <property type="evidence" value="ECO:0007669"/>
    <property type="project" value="UniProtKB-UniRule"/>
</dbReference>
<evidence type="ECO:0000256" key="7">
    <source>
        <dbReference type="ARBA" id="ARBA00022573"/>
    </source>
</evidence>
<comment type="similarity">
    <text evidence="4 11">Belongs to the CobD/CbiB family.</text>
</comment>
<dbReference type="UniPathway" id="UPA00148"/>
<keyword evidence="6 11" id="KW-1003">Cell membrane</keyword>
<dbReference type="Proteomes" id="UP000073604">
    <property type="component" value="Chromosome"/>
</dbReference>
<evidence type="ECO:0000313" key="12">
    <source>
        <dbReference type="EMBL" id="AMQ19208.1"/>
    </source>
</evidence>
<evidence type="ECO:0000256" key="6">
    <source>
        <dbReference type="ARBA" id="ARBA00022475"/>
    </source>
</evidence>
<evidence type="ECO:0000256" key="8">
    <source>
        <dbReference type="ARBA" id="ARBA00022692"/>
    </source>
</evidence>
<comment type="function">
    <text evidence="1 11">Converts cobyric acid to cobinamide by the addition of aminopropanol on the F carboxylic group.</text>
</comment>
<reference evidence="13" key="1">
    <citation type="submission" date="2016-03" db="EMBL/GenBank/DDBJ databases">
        <authorList>
            <person name="Oger P.M."/>
        </authorList>
    </citation>
    <scope>NUCLEOTIDE SEQUENCE [LARGE SCALE GENOMIC DNA]</scope>
    <source>
        <strain evidence="13">OG-1</strain>
    </source>
</reference>
<evidence type="ECO:0000256" key="10">
    <source>
        <dbReference type="ARBA" id="ARBA00023136"/>
    </source>
</evidence>
<proteinExistence type="inferred from homology"/>
<evidence type="ECO:0000256" key="11">
    <source>
        <dbReference type="HAMAP-Rule" id="MF_00024"/>
    </source>
</evidence>
<organism evidence="12 13">
    <name type="scientific">Thermococcus peptonophilus</name>
    <dbReference type="NCBI Taxonomy" id="53952"/>
    <lineage>
        <taxon>Archaea</taxon>
        <taxon>Methanobacteriati</taxon>
        <taxon>Methanobacteriota</taxon>
        <taxon>Thermococci</taxon>
        <taxon>Thermococcales</taxon>
        <taxon>Thermococcaceae</taxon>
        <taxon>Thermococcus</taxon>
    </lineage>
</organism>
<keyword evidence="7 11" id="KW-0169">Cobalamin biosynthesis</keyword>
<dbReference type="EMBL" id="CP014750">
    <property type="protein sequence ID" value="AMQ19208.1"/>
    <property type="molecule type" value="Genomic_DNA"/>
</dbReference>
<dbReference type="HAMAP" id="MF_00024">
    <property type="entry name" value="CobD_CbiB"/>
    <property type="match status" value="1"/>
</dbReference>
<dbReference type="GO" id="GO:0048472">
    <property type="term" value="F:threonine-phosphate decarboxylase activity"/>
    <property type="evidence" value="ECO:0007669"/>
    <property type="project" value="InterPro"/>
</dbReference>
<keyword evidence="9 11" id="KW-1133">Transmembrane helix</keyword>
<dbReference type="GO" id="GO:0015420">
    <property type="term" value="F:ABC-type vitamin B12 transporter activity"/>
    <property type="evidence" value="ECO:0007669"/>
    <property type="project" value="UniProtKB-UniRule"/>
</dbReference>
<dbReference type="GO" id="GO:0005886">
    <property type="term" value="C:plasma membrane"/>
    <property type="evidence" value="ECO:0007669"/>
    <property type="project" value="UniProtKB-SubCell"/>
</dbReference>
<evidence type="ECO:0000256" key="2">
    <source>
        <dbReference type="ARBA" id="ARBA00004651"/>
    </source>
</evidence>
<comment type="caution">
    <text evidence="11">Lacks conserved residue(s) required for the propagation of feature annotation.</text>
</comment>
<dbReference type="Pfam" id="PF03186">
    <property type="entry name" value="CobD_Cbib"/>
    <property type="match status" value="1"/>
</dbReference>
<evidence type="ECO:0000256" key="4">
    <source>
        <dbReference type="ARBA" id="ARBA00006263"/>
    </source>
</evidence>
<dbReference type="PANTHER" id="PTHR34308">
    <property type="entry name" value="COBALAMIN BIOSYNTHESIS PROTEIN CBIB"/>
    <property type="match status" value="1"/>
</dbReference>
<keyword evidence="10 11" id="KW-0472">Membrane</keyword>